<dbReference type="Proteomes" id="UP001172708">
    <property type="component" value="Unassembled WGS sequence"/>
</dbReference>
<feature type="domain" description="Peptidase M16 N-terminal" evidence="3">
    <location>
        <begin position="37"/>
        <end position="184"/>
    </location>
</feature>
<dbReference type="EMBL" id="JAUHQA010000001">
    <property type="protein sequence ID" value="MDN4479572.1"/>
    <property type="molecule type" value="Genomic_DNA"/>
</dbReference>
<evidence type="ECO:0000313" key="6">
    <source>
        <dbReference type="Proteomes" id="UP001172708"/>
    </source>
</evidence>
<accession>A0ABT8GDR2</accession>
<sequence length="439" mass="47400">MPHALPLVPTSSMGAHLTVEQDAGAIIQRSVLPGGVRVLTEHIPGMRSATMGAWVGVGSRDETPEHAGSTHFLEHLLFKGTARRSALDIAEAFDRVGGESNAMTGKEYTCYYARTIDTDLPLAIDLILDMVTSARLDEADFEMERGVILEELAMAEDDPGDVAHERFTEAVLSGHPLGRPIGGTPDIIRSVTRDAVWEHYRQHYTPSGLIVTVAGNVHHETVCALVSDALAQGGWDLTGEIAPSARRDPFAPLDAVLVPEVSVTRDLEQSHVLLGSRGYRATDERRSTLSVFNAILGGGMSSRLFQEIREKRGLTYAVYSFGAPNAETGIWGMYAACNPKAADEVERLLGGELDRMAEGVTAEELEKAKGQIAGTTVLRLEDSYSRMSRLGKSELVFGELWSIGEALDEVRAITADQVVGLAAELASRDRTRVRVGPAA</sequence>
<keyword evidence="6" id="KW-1185">Reference proteome</keyword>
<evidence type="ECO:0000259" key="4">
    <source>
        <dbReference type="Pfam" id="PF05193"/>
    </source>
</evidence>
<dbReference type="InterPro" id="IPR001431">
    <property type="entry name" value="Pept_M16_Zn_BS"/>
</dbReference>
<comment type="similarity">
    <text evidence="1 2">Belongs to the peptidase M16 family.</text>
</comment>
<feature type="domain" description="Peptidase M16 C-terminal" evidence="4">
    <location>
        <begin position="190"/>
        <end position="371"/>
    </location>
</feature>
<dbReference type="PROSITE" id="PS00143">
    <property type="entry name" value="INSULINASE"/>
    <property type="match status" value="1"/>
</dbReference>
<dbReference type="InterPro" id="IPR011249">
    <property type="entry name" value="Metalloenz_LuxS/M16"/>
</dbReference>
<protein>
    <submittedName>
        <fullName evidence="5">Pitrilysin family protein</fullName>
    </submittedName>
</protein>
<evidence type="ECO:0000313" key="5">
    <source>
        <dbReference type="EMBL" id="MDN4479572.1"/>
    </source>
</evidence>
<dbReference type="PANTHER" id="PTHR11851:SF49">
    <property type="entry name" value="MITOCHONDRIAL-PROCESSING PEPTIDASE SUBUNIT ALPHA"/>
    <property type="match status" value="1"/>
</dbReference>
<dbReference type="Gene3D" id="3.30.830.10">
    <property type="entry name" value="Metalloenzyme, LuxS/M16 peptidase-like"/>
    <property type="match status" value="2"/>
</dbReference>
<gene>
    <name evidence="5" type="ORF">QQX02_01360</name>
</gene>
<name>A0ABT8GDR2_9MICO</name>
<evidence type="ECO:0000259" key="3">
    <source>
        <dbReference type="Pfam" id="PF00675"/>
    </source>
</evidence>
<dbReference type="InterPro" id="IPR007863">
    <property type="entry name" value="Peptidase_M16_C"/>
</dbReference>
<proteinExistence type="inferred from homology"/>
<comment type="caution">
    <text evidence="5">The sequence shown here is derived from an EMBL/GenBank/DDBJ whole genome shotgun (WGS) entry which is preliminary data.</text>
</comment>
<organism evidence="5 6">
    <name type="scientific">Demequina muriae</name>
    <dbReference type="NCBI Taxonomy" id="3051664"/>
    <lineage>
        <taxon>Bacteria</taxon>
        <taxon>Bacillati</taxon>
        <taxon>Actinomycetota</taxon>
        <taxon>Actinomycetes</taxon>
        <taxon>Micrococcales</taxon>
        <taxon>Demequinaceae</taxon>
        <taxon>Demequina</taxon>
    </lineage>
</organism>
<reference evidence="5" key="1">
    <citation type="submission" date="2023-06" db="EMBL/GenBank/DDBJ databases">
        <title>Egi l300058.</title>
        <authorList>
            <person name="Gao L."/>
            <person name="Fang B.-Z."/>
            <person name="Li W.-J."/>
        </authorList>
    </citation>
    <scope>NUCLEOTIDE SEQUENCE</scope>
    <source>
        <strain evidence="5">EGI L300058</strain>
    </source>
</reference>
<dbReference type="InterPro" id="IPR050361">
    <property type="entry name" value="MPP/UQCRC_Complex"/>
</dbReference>
<dbReference type="Pfam" id="PF00675">
    <property type="entry name" value="Peptidase_M16"/>
    <property type="match status" value="1"/>
</dbReference>
<dbReference type="Pfam" id="PF05193">
    <property type="entry name" value="Peptidase_M16_C"/>
    <property type="match status" value="1"/>
</dbReference>
<dbReference type="RefSeq" id="WP_301140742.1">
    <property type="nucleotide sequence ID" value="NZ_JAUHQA010000001.1"/>
</dbReference>
<evidence type="ECO:0000256" key="1">
    <source>
        <dbReference type="ARBA" id="ARBA00007261"/>
    </source>
</evidence>
<dbReference type="InterPro" id="IPR011765">
    <property type="entry name" value="Pept_M16_N"/>
</dbReference>
<evidence type="ECO:0000256" key="2">
    <source>
        <dbReference type="RuleBase" id="RU004447"/>
    </source>
</evidence>
<dbReference type="PANTHER" id="PTHR11851">
    <property type="entry name" value="METALLOPROTEASE"/>
    <property type="match status" value="1"/>
</dbReference>
<dbReference type="SUPFAM" id="SSF63411">
    <property type="entry name" value="LuxS/MPP-like metallohydrolase"/>
    <property type="match status" value="2"/>
</dbReference>